<dbReference type="CDD" id="cd07025">
    <property type="entry name" value="Peptidase_S66"/>
    <property type="match status" value="1"/>
</dbReference>
<dbReference type="PANTHER" id="PTHR30237">
    <property type="entry name" value="MURAMOYLTETRAPEPTIDE CARBOXYPEPTIDASE"/>
    <property type="match status" value="1"/>
</dbReference>
<protein>
    <submittedName>
        <fullName evidence="8">Muramoyltetrapeptide carboxypeptidase</fullName>
    </submittedName>
</protein>
<reference evidence="8 9" key="1">
    <citation type="submission" date="2018-10" db="EMBL/GenBank/DDBJ databases">
        <title>Genomic Encyclopedia of Archaeal and Bacterial Type Strains, Phase II (KMG-II): from individual species to whole genera.</title>
        <authorList>
            <person name="Goeker M."/>
        </authorList>
    </citation>
    <scope>NUCLEOTIDE SEQUENCE [LARGE SCALE GENOMIC DNA]</scope>
    <source>
        <strain evidence="8 9">DSM 25217</strain>
    </source>
</reference>
<evidence type="ECO:0000256" key="1">
    <source>
        <dbReference type="ARBA" id="ARBA00010233"/>
    </source>
</evidence>
<dbReference type="EMBL" id="REFR01000011">
    <property type="protein sequence ID" value="RMB07743.1"/>
    <property type="molecule type" value="Genomic_DNA"/>
</dbReference>
<keyword evidence="4" id="KW-0378">Hydrolase</keyword>
<keyword evidence="3" id="KW-0645">Protease</keyword>
<comment type="similarity">
    <text evidence="1">Belongs to the peptidase S66 family.</text>
</comment>
<sequence>MDRRQFLSLIGATSAATLLPTAVWAQQGQGVQQGQDRPALLPQSLKPGDRVRLIAPAGVIYEDVRIEIARENMAGLGLDVSVGDHVLDRHGYFAGTDAARAADIMAAFTDPAVKAVVALSGGWGAARTLPHLDFDIIRQNPKILMGFSDVTALLNAVTGKTGLVTFHGPNATSEWTSFSVNAARRLLFAGGSGPFAHPPHTGGTLARHRGRLQTIAGGTAEGWLAGGNLTVLTALVGTPYMPDMAGAILFLEDIGEAIYRVDRMLTTLGQAGVLDRVAGIVFGGFTDVGPDGDGFGAFALSDILRDHVRRAGKPAYLGLMAGHRTDQLTLPIGARARLDADARTLSLTAAAVKR</sequence>
<evidence type="ECO:0000259" key="7">
    <source>
        <dbReference type="Pfam" id="PF17676"/>
    </source>
</evidence>
<keyword evidence="2 8" id="KW-0121">Carboxypeptidase</keyword>
<organism evidence="8 9">
    <name type="scientific">Eilatimonas milleporae</name>
    <dbReference type="NCBI Taxonomy" id="911205"/>
    <lineage>
        <taxon>Bacteria</taxon>
        <taxon>Pseudomonadati</taxon>
        <taxon>Pseudomonadota</taxon>
        <taxon>Alphaproteobacteria</taxon>
        <taxon>Kordiimonadales</taxon>
        <taxon>Kordiimonadaceae</taxon>
        <taxon>Eilatimonas</taxon>
    </lineage>
</organism>
<dbReference type="InterPro" id="IPR040921">
    <property type="entry name" value="Peptidase_S66C"/>
</dbReference>
<dbReference type="InterPro" id="IPR027478">
    <property type="entry name" value="LdcA_N"/>
</dbReference>
<gene>
    <name evidence="8" type="ORF">BXY39_1832</name>
</gene>
<dbReference type="Proteomes" id="UP000271227">
    <property type="component" value="Unassembled WGS sequence"/>
</dbReference>
<keyword evidence="5" id="KW-0720">Serine protease</keyword>
<proteinExistence type="inferred from homology"/>
<dbReference type="PIRSF" id="PIRSF028757">
    <property type="entry name" value="LD-carboxypeptidase"/>
    <property type="match status" value="1"/>
</dbReference>
<dbReference type="InterPro" id="IPR003507">
    <property type="entry name" value="S66_fam"/>
</dbReference>
<dbReference type="PANTHER" id="PTHR30237:SF2">
    <property type="entry name" value="MUREIN TETRAPEPTIDE CARBOXYPEPTIDASE"/>
    <property type="match status" value="1"/>
</dbReference>
<feature type="domain" description="LD-carboxypeptidase N-terminal" evidence="6">
    <location>
        <begin position="51"/>
        <end position="168"/>
    </location>
</feature>
<dbReference type="GO" id="GO:0004180">
    <property type="term" value="F:carboxypeptidase activity"/>
    <property type="evidence" value="ECO:0007669"/>
    <property type="project" value="UniProtKB-KW"/>
</dbReference>
<evidence type="ECO:0000256" key="5">
    <source>
        <dbReference type="ARBA" id="ARBA00022825"/>
    </source>
</evidence>
<dbReference type="GO" id="GO:0006508">
    <property type="term" value="P:proteolysis"/>
    <property type="evidence" value="ECO:0007669"/>
    <property type="project" value="UniProtKB-KW"/>
</dbReference>
<evidence type="ECO:0000256" key="2">
    <source>
        <dbReference type="ARBA" id="ARBA00022645"/>
    </source>
</evidence>
<name>A0A3M0CVS1_9PROT</name>
<dbReference type="SUPFAM" id="SSF52317">
    <property type="entry name" value="Class I glutamine amidotransferase-like"/>
    <property type="match status" value="1"/>
</dbReference>
<evidence type="ECO:0000313" key="8">
    <source>
        <dbReference type="EMBL" id="RMB07743.1"/>
    </source>
</evidence>
<dbReference type="InterPro" id="IPR040449">
    <property type="entry name" value="Peptidase_S66_N"/>
</dbReference>
<dbReference type="Gene3D" id="3.50.30.60">
    <property type="entry name" value="LD-carboxypeptidase A C-terminal domain-like"/>
    <property type="match status" value="1"/>
</dbReference>
<keyword evidence="9" id="KW-1185">Reference proteome</keyword>
<dbReference type="GO" id="GO:0008236">
    <property type="term" value="F:serine-type peptidase activity"/>
    <property type="evidence" value="ECO:0007669"/>
    <property type="project" value="UniProtKB-KW"/>
</dbReference>
<evidence type="ECO:0000256" key="3">
    <source>
        <dbReference type="ARBA" id="ARBA00022670"/>
    </source>
</evidence>
<dbReference type="FunCoup" id="A0A3M0CVS1">
    <property type="interactions" value="202"/>
</dbReference>
<dbReference type="Pfam" id="PF02016">
    <property type="entry name" value="Peptidase_S66"/>
    <property type="match status" value="1"/>
</dbReference>
<dbReference type="Pfam" id="PF17676">
    <property type="entry name" value="Peptidase_S66C"/>
    <property type="match status" value="1"/>
</dbReference>
<dbReference type="InterPro" id="IPR029062">
    <property type="entry name" value="Class_I_gatase-like"/>
</dbReference>
<accession>A0A3M0CVS1</accession>
<dbReference type="Gene3D" id="3.40.50.10740">
    <property type="entry name" value="Class I glutamine amidotransferase-like"/>
    <property type="match status" value="1"/>
</dbReference>
<dbReference type="RefSeq" id="WP_170163732.1">
    <property type="nucleotide sequence ID" value="NZ_REFR01000011.1"/>
</dbReference>
<dbReference type="InterPro" id="IPR027461">
    <property type="entry name" value="Carboxypeptidase_A_C_sf"/>
</dbReference>
<evidence type="ECO:0000259" key="6">
    <source>
        <dbReference type="Pfam" id="PF02016"/>
    </source>
</evidence>
<feature type="domain" description="LD-carboxypeptidase C-terminal" evidence="7">
    <location>
        <begin position="221"/>
        <end position="338"/>
    </location>
</feature>
<evidence type="ECO:0000256" key="4">
    <source>
        <dbReference type="ARBA" id="ARBA00022801"/>
    </source>
</evidence>
<comment type="caution">
    <text evidence="8">The sequence shown here is derived from an EMBL/GenBank/DDBJ whole genome shotgun (WGS) entry which is preliminary data.</text>
</comment>
<dbReference type="SUPFAM" id="SSF141986">
    <property type="entry name" value="LD-carboxypeptidase A C-terminal domain-like"/>
    <property type="match status" value="1"/>
</dbReference>
<evidence type="ECO:0000313" key="9">
    <source>
        <dbReference type="Proteomes" id="UP000271227"/>
    </source>
</evidence>
<dbReference type="InParanoid" id="A0A3M0CVS1"/>
<dbReference type="AlphaFoldDB" id="A0A3M0CVS1"/>